<dbReference type="Proteomes" id="UP000288859">
    <property type="component" value="Unassembled WGS sequence"/>
</dbReference>
<evidence type="ECO:0000313" key="2">
    <source>
        <dbReference type="EMBL" id="RVX73412.1"/>
    </source>
</evidence>
<organism evidence="2 3">
    <name type="scientific">Exophiala mesophila</name>
    <name type="common">Black yeast-like fungus</name>
    <dbReference type="NCBI Taxonomy" id="212818"/>
    <lineage>
        <taxon>Eukaryota</taxon>
        <taxon>Fungi</taxon>
        <taxon>Dikarya</taxon>
        <taxon>Ascomycota</taxon>
        <taxon>Pezizomycotina</taxon>
        <taxon>Eurotiomycetes</taxon>
        <taxon>Chaetothyriomycetidae</taxon>
        <taxon>Chaetothyriales</taxon>
        <taxon>Herpotrichiellaceae</taxon>
        <taxon>Exophiala</taxon>
    </lineage>
</organism>
<reference evidence="2 3" key="1">
    <citation type="submission" date="2017-03" db="EMBL/GenBank/DDBJ databases">
        <title>Genomes of endolithic fungi from Antarctica.</title>
        <authorList>
            <person name="Coleine C."/>
            <person name="Masonjones S."/>
            <person name="Stajich J.E."/>
        </authorList>
    </citation>
    <scope>NUCLEOTIDE SEQUENCE [LARGE SCALE GENOMIC DNA]</scope>
    <source>
        <strain evidence="2 3">CCFEE 6314</strain>
    </source>
</reference>
<feature type="domain" description="(S)-ureidoglycine aminohydrolase cupin" evidence="1">
    <location>
        <begin position="78"/>
        <end position="126"/>
    </location>
</feature>
<evidence type="ECO:0000313" key="3">
    <source>
        <dbReference type="Proteomes" id="UP000288859"/>
    </source>
</evidence>
<sequence length="274" mass="29646">MSTVRELAFGSRNSTGEWAAFSWDDTVHGPQTKGELVVIRNGGTSGSISSGLWRTGKDMPGCNPDSTCDVVYSAPLGDETMLILEGSCHVTVKSTGKVHHFTAGSILSHPKYLDITWHSDGPFLKKFWTIFDSPLPGTKGDDFYTGHINDNPEKWTPFTWEEPGQPAQSAGEMNLVRETGSTGTLKVGVWRTGRDMPGCKPDGSVTFDYSAPLGDETIMILEGLVTVVERESGKTHEFKGGDIVALPSGLPITWTSQAPFVKAFFVLTNGDKVS</sequence>
<accession>A0A438NCB0</accession>
<feature type="domain" description="(S)-ureidoglycine aminohydrolase cupin" evidence="1">
    <location>
        <begin position="215"/>
        <end position="264"/>
    </location>
</feature>
<dbReference type="InterPro" id="IPR008579">
    <property type="entry name" value="UGlyAH_Cupin_dom"/>
</dbReference>
<dbReference type="SUPFAM" id="SSF51182">
    <property type="entry name" value="RmlC-like cupins"/>
    <property type="match status" value="2"/>
</dbReference>
<dbReference type="AlphaFoldDB" id="A0A438NCB0"/>
<name>A0A438NCB0_EXOME</name>
<dbReference type="InterPro" id="IPR014710">
    <property type="entry name" value="RmlC-like_jellyroll"/>
</dbReference>
<dbReference type="Pfam" id="PF05899">
    <property type="entry name" value="Cupin_3"/>
    <property type="match status" value="2"/>
</dbReference>
<dbReference type="PANTHER" id="PTHR33271">
    <property type="entry name" value="OS04G0445200 PROTEIN"/>
    <property type="match status" value="1"/>
</dbReference>
<comment type="caution">
    <text evidence="2">The sequence shown here is derived from an EMBL/GenBank/DDBJ whole genome shotgun (WGS) entry which is preliminary data.</text>
</comment>
<dbReference type="InterPro" id="IPR011051">
    <property type="entry name" value="RmlC_Cupin_sf"/>
</dbReference>
<dbReference type="OrthoDB" id="4985233at2759"/>
<dbReference type="Gene3D" id="2.60.120.10">
    <property type="entry name" value="Jelly Rolls"/>
    <property type="match status" value="2"/>
</dbReference>
<gene>
    <name evidence="2" type="ORF">B0A52_03054</name>
</gene>
<evidence type="ECO:0000259" key="1">
    <source>
        <dbReference type="Pfam" id="PF05899"/>
    </source>
</evidence>
<proteinExistence type="predicted"/>
<dbReference type="PANTHER" id="PTHR33271:SF22">
    <property type="entry name" value="OS04G0445200 PROTEIN"/>
    <property type="match status" value="1"/>
</dbReference>
<dbReference type="EMBL" id="NAJM01000008">
    <property type="protein sequence ID" value="RVX73412.1"/>
    <property type="molecule type" value="Genomic_DNA"/>
</dbReference>
<protein>
    <recommendedName>
        <fullName evidence="1">(S)-ureidoglycine aminohydrolase cupin domain-containing protein</fullName>
    </recommendedName>
</protein>